<dbReference type="PROSITE" id="PS01032">
    <property type="entry name" value="PPM_1"/>
    <property type="match status" value="1"/>
</dbReference>
<comment type="similarity">
    <text evidence="4">Belongs to the PP2C family.</text>
</comment>
<gene>
    <name evidence="6" type="ORF">SNE40_008447</name>
</gene>
<proteinExistence type="inferred from homology"/>
<evidence type="ECO:0000256" key="4">
    <source>
        <dbReference type="RuleBase" id="RU003465"/>
    </source>
</evidence>
<dbReference type="SUPFAM" id="SSF81606">
    <property type="entry name" value="PP2C-like"/>
    <property type="match status" value="1"/>
</dbReference>
<dbReference type="PANTHER" id="PTHR13832">
    <property type="entry name" value="PROTEIN PHOSPHATASE 2C"/>
    <property type="match status" value="1"/>
</dbReference>
<keyword evidence="7" id="KW-1185">Reference proteome</keyword>
<dbReference type="PROSITE" id="PS51746">
    <property type="entry name" value="PPM_2"/>
    <property type="match status" value="1"/>
</dbReference>
<dbReference type="GO" id="GO:0004741">
    <property type="term" value="F:[pyruvate dehydrogenase (acetyl-transferring)]-phosphatase activity"/>
    <property type="evidence" value="ECO:0007669"/>
    <property type="project" value="TreeGrafter"/>
</dbReference>
<dbReference type="GO" id="GO:0005739">
    <property type="term" value="C:mitochondrion"/>
    <property type="evidence" value="ECO:0007669"/>
    <property type="project" value="TreeGrafter"/>
</dbReference>
<reference evidence="6 7" key="1">
    <citation type="submission" date="2024-01" db="EMBL/GenBank/DDBJ databases">
        <title>The genome of the rayed Mediterranean limpet Patella caerulea (Linnaeus, 1758).</title>
        <authorList>
            <person name="Anh-Thu Weber A."/>
            <person name="Halstead-Nussloch G."/>
        </authorList>
    </citation>
    <scope>NUCLEOTIDE SEQUENCE [LARGE SCALE GENOMIC DNA]</scope>
    <source>
        <strain evidence="6">AATW-2023a</strain>
        <tissue evidence="6">Whole specimen</tissue>
    </source>
</reference>
<dbReference type="EMBL" id="JAZGQO010000006">
    <property type="protein sequence ID" value="KAK6186406.1"/>
    <property type="molecule type" value="Genomic_DNA"/>
</dbReference>
<sequence>MLKCVRHYISKKHKGQVDILTEWIKTRSRTVRYFSVGSHSNERSNPSIFTVGSRHYKGLDDSQSPRLTPHQVTTILRLNETSIEENNGAIRGFETNQLRSNNPIEDRRGEAKLPHGNKYLFGVYDGHAGCACAQALNERLFNYLAVALSPSEVVERVKNGEIDLDKELLHWYHGGVEYRHSELRELYAKSLRKFARENLTNFSDDQYVPDILMQAFLRLDEDIGSEALPVTTNTVLNGNTSSVLNTELLTIAFAGAVACVAYIDGTDMFVANVGDCRAVLGVNKGADNWEAKELTQQHDANNESEVNRILKQHPNESNNVIKNGRLFGDLAPFRAFGDVRYKWHAKDLKHIMNTNRFPHSFISVYGDKLLPNNYNTPPYLIAEPEIKYHQLSPKDKFLVLASDGLWDMISPEKVIQLVAGHMDGRQVLVNFDLPRENMTLGAINQLLTQRKKSFANKTVDSNVATHLIRNAIGQDHLQLSAQLTLPNSISRFYRDDITVTVVFFDSDYIMDNVT</sequence>
<keyword evidence="1" id="KW-0479">Metal-binding</keyword>
<keyword evidence="3 4" id="KW-0904">Protein phosphatase</keyword>
<keyword evidence="2 4" id="KW-0378">Hydrolase</keyword>
<evidence type="ECO:0000256" key="2">
    <source>
        <dbReference type="ARBA" id="ARBA00022801"/>
    </source>
</evidence>
<comment type="caution">
    <text evidence="6">The sequence shown here is derived from an EMBL/GenBank/DDBJ whole genome shotgun (WGS) entry which is preliminary data.</text>
</comment>
<dbReference type="InterPro" id="IPR001932">
    <property type="entry name" value="PPM-type_phosphatase-like_dom"/>
</dbReference>
<dbReference type="InterPro" id="IPR015655">
    <property type="entry name" value="PP2C"/>
</dbReference>
<evidence type="ECO:0000256" key="1">
    <source>
        <dbReference type="ARBA" id="ARBA00022723"/>
    </source>
</evidence>
<protein>
    <recommendedName>
        <fullName evidence="5">PPM-type phosphatase domain-containing protein</fullName>
    </recommendedName>
</protein>
<dbReference type="GO" id="GO:0046872">
    <property type="term" value="F:metal ion binding"/>
    <property type="evidence" value="ECO:0007669"/>
    <property type="project" value="UniProtKB-KW"/>
</dbReference>
<dbReference type="InterPro" id="IPR000222">
    <property type="entry name" value="PP2C_BS"/>
</dbReference>
<dbReference type="InterPro" id="IPR036457">
    <property type="entry name" value="PPM-type-like_dom_sf"/>
</dbReference>
<accession>A0AAN8JYV8</accession>
<dbReference type="CDD" id="cd00143">
    <property type="entry name" value="PP2Cc"/>
    <property type="match status" value="1"/>
</dbReference>
<name>A0AAN8JYV8_PATCE</name>
<organism evidence="6 7">
    <name type="scientific">Patella caerulea</name>
    <name type="common">Rayed Mediterranean limpet</name>
    <dbReference type="NCBI Taxonomy" id="87958"/>
    <lineage>
        <taxon>Eukaryota</taxon>
        <taxon>Metazoa</taxon>
        <taxon>Spiralia</taxon>
        <taxon>Lophotrochozoa</taxon>
        <taxon>Mollusca</taxon>
        <taxon>Gastropoda</taxon>
        <taxon>Patellogastropoda</taxon>
        <taxon>Patelloidea</taxon>
        <taxon>Patellidae</taxon>
        <taxon>Patella</taxon>
    </lineage>
</organism>
<feature type="domain" description="PPM-type phosphatase" evidence="5">
    <location>
        <begin position="90"/>
        <end position="504"/>
    </location>
</feature>
<dbReference type="Pfam" id="PF00481">
    <property type="entry name" value="PP2C"/>
    <property type="match status" value="1"/>
</dbReference>
<evidence type="ECO:0000313" key="7">
    <source>
        <dbReference type="Proteomes" id="UP001347796"/>
    </source>
</evidence>
<dbReference type="SMART" id="SM00332">
    <property type="entry name" value="PP2Cc"/>
    <property type="match status" value="1"/>
</dbReference>
<evidence type="ECO:0000259" key="5">
    <source>
        <dbReference type="PROSITE" id="PS51746"/>
    </source>
</evidence>
<dbReference type="Proteomes" id="UP001347796">
    <property type="component" value="Unassembled WGS sequence"/>
</dbReference>
<dbReference type="PANTHER" id="PTHR13832:SF792">
    <property type="entry name" value="GM14286P"/>
    <property type="match status" value="1"/>
</dbReference>
<dbReference type="AlphaFoldDB" id="A0AAN8JYV8"/>
<evidence type="ECO:0000313" key="6">
    <source>
        <dbReference type="EMBL" id="KAK6186406.1"/>
    </source>
</evidence>
<dbReference type="Gene3D" id="3.60.40.10">
    <property type="entry name" value="PPM-type phosphatase domain"/>
    <property type="match status" value="1"/>
</dbReference>
<evidence type="ECO:0000256" key="3">
    <source>
        <dbReference type="ARBA" id="ARBA00022912"/>
    </source>
</evidence>